<proteinExistence type="predicted"/>
<keyword evidence="2 7" id="KW-0472">Membrane</keyword>
<dbReference type="PRINTS" id="PR00625">
    <property type="entry name" value="JDOMAIN"/>
</dbReference>
<accession>W4G9Z4</accession>
<dbReference type="PROSITE" id="PS50076">
    <property type="entry name" value="DNAJ_2"/>
    <property type="match status" value="1"/>
</dbReference>
<evidence type="ECO:0000259" key="8">
    <source>
        <dbReference type="PROSITE" id="PS50076"/>
    </source>
</evidence>
<dbReference type="Pfam" id="PF00226">
    <property type="entry name" value="DnaJ"/>
    <property type="match status" value="1"/>
</dbReference>
<dbReference type="RefSeq" id="XP_009834057.1">
    <property type="nucleotide sequence ID" value="XM_009835755.1"/>
</dbReference>
<evidence type="ECO:0000313" key="9">
    <source>
        <dbReference type="EMBL" id="ETV76512.1"/>
    </source>
</evidence>
<dbReference type="EMBL" id="KI913136">
    <property type="protein sequence ID" value="ETV76512.1"/>
    <property type="molecule type" value="Genomic_DNA"/>
</dbReference>
<feature type="domain" description="J" evidence="8">
    <location>
        <begin position="6"/>
        <end position="71"/>
    </location>
</feature>
<dbReference type="InterPro" id="IPR018253">
    <property type="entry name" value="DnaJ_domain_CS"/>
</dbReference>
<dbReference type="InterPro" id="IPR036869">
    <property type="entry name" value="J_dom_sf"/>
</dbReference>
<keyword evidence="3" id="KW-0564">Palmitate</keyword>
<evidence type="ECO:0000256" key="2">
    <source>
        <dbReference type="ARBA" id="ARBA00023136"/>
    </source>
</evidence>
<protein>
    <recommendedName>
        <fullName evidence="8">J domain-containing protein</fullName>
    </recommendedName>
</protein>
<keyword evidence="5" id="KW-0449">Lipoprotein</keyword>
<organism evidence="9">
    <name type="scientific">Aphanomyces astaci</name>
    <name type="common">Crayfish plague agent</name>
    <dbReference type="NCBI Taxonomy" id="112090"/>
    <lineage>
        <taxon>Eukaryota</taxon>
        <taxon>Sar</taxon>
        <taxon>Stramenopiles</taxon>
        <taxon>Oomycota</taxon>
        <taxon>Saprolegniomycetes</taxon>
        <taxon>Saprolegniales</taxon>
        <taxon>Verrucalvaceae</taxon>
        <taxon>Aphanomyces</taxon>
    </lineage>
</organism>
<dbReference type="InterPro" id="IPR001623">
    <property type="entry name" value="DnaJ_domain"/>
</dbReference>
<gene>
    <name evidence="9" type="ORF">H257_09519</name>
</gene>
<dbReference type="InterPro" id="IPR019396">
    <property type="entry name" value="TM_Fragile-X-F-assoc"/>
</dbReference>
<feature type="transmembrane region" description="Helical" evidence="7">
    <location>
        <begin position="263"/>
        <end position="284"/>
    </location>
</feature>
<evidence type="ECO:0000256" key="7">
    <source>
        <dbReference type="SAM" id="Phobius"/>
    </source>
</evidence>
<dbReference type="GeneID" id="20811515"/>
<dbReference type="PANTHER" id="PTHR44027:SF7">
    <property type="entry name" value="DNAJ HOMOLOG SUBFAMILY C MEMBER 5 HOMOLOG"/>
    <property type="match status" value="1"/>
</dbReference>
<feature type="transmembrane region" description="Helical" evidence="7">
    <location>
        <begin position="332"/>
        <end position="352"/>
    </location>
</feature>
<comment type="subcellular location">
    <subcellularLocation>
        <location evidence="1">Membrane</location>
        <topology evidence="1">Lipid-anchor</topology>
    </subcellularLocation>
</comment>
<feature type="transmembrane region" description="Helical" evidence="7">
    <location>
        <begin position="191"/>
        <end position="210"/>
    </location>
</feature>
<dbReference type="PANTHER" id="PTHR44027">
    <property type="entry name" value="DNAJ HOMOLOG SUBFAMILY C MEMBER 5 HOMOLOG"/>
    <property type="match status" value="1"/>
</dbReference>
<dbReference type="GO" id="GO:0005737">
    <property type="term" value="C:cytoplasm"/>
    <property type="evidence" value="ECO:0007669"/>
    <property type="project" value="UniProtKB-ARBA"/>
</dbReference>
<feature type="transmembrane region" description="Helical" evidence="7">
    <location>
        <begin position="364"/>
        <end position="385"/>
    </location>
</feature>
<keyword evidence="7" id="KW-0812">Transmembrane</keyword>
<dbReference type="CDD" id="cd06257">
    <property type="entry name" value="DnaJ"/>
    <property type="match status" value="1"/>
</dbReference>
<feature type="transmembrane region" description="Helical" evidence="7">
    <location>
        <begin position="290"/>
        <end position="311"/>
    </location>
</feature>
<dbReference type="InterPro" id="IPR051434">
    <property type="entry name" value="DnaJ_C_subfamily_member5"/>
</dbReference>
<sequence>MVQHTKFYELMGVEPTATPEELKKAYRRRALQLHPDKRGNSPEAQDEFTTMKNAYDVLSDPRQREIYDATGEDGLKMVNGFGEMSMEEMMAAAIGALSSMGGGAKFCLLFSITAVCAVLLLVPILWCLRVDQTVDWTWVDVFIPMWILDSIYLCATCCSVVSKDSPVDENGEPVGAPPPPSTYSRALSKSLLLLKALLFVATQILIAMKLQGSIDISCVAVLSPYLALEGMLLLQKAIVAYSIYASVAATATNDKPYTLMGPIAYSIGQNLLRLVFVVLLGLKVDATVTGSWWLVFLPVWIYMALSLWFTVRGILVASKLTADNAQGNKTSGLLCAVMMSLVVFSPFVLLAARLEGSFSSFYVLLPWLIVAGGVVVVMWLCLCCVMRPPQEEQPTASAADVPSEEGGRHDENVYHGVQDDEKV</sequence>
<dbReference type="Pfam" id="PF10269">
    <property type="entry name" value="Tmemb_185A"/>
    <property type="match status" value="2"/>
</dbReference>
<keyword evidence="7" id="KW-1133">Transmembrane helix</keyword>
<reference evidence="9" key="1">
    <citation type="submission" date="2013-12" db="EMBL/GenBank/DDBJ databases">
        <title>The Genome Sequence of Aphanomyces astaci APO3.</title>
        <authorList>
            <consortium name="The Broad Institute Genomics Platform"/>
            <person name="Russ C."/>
            <person name="Tyler B."/>
            <person name="van West P."/>
            <person name="Dieguez-Uribeondo J."/>
            <person name="Young S.K."/>
            <person name="Zeng Q."/>
            <person name="Gargeya S."/>
            <person name="Fitzgerald M."/>
            <person name="Abouelleil A."/>
            <person name="Alvarado L."/>
            <person name="Chapman S.B."/>
            <person name="Gainer-Dewar J."/>
            <person name="Goldberg J."/>
            <person name="Griggs A."/>
            <person name="Gujja S."/>
            <person name="Hansen M."/>
            <person name="Howarth C."/>
            <person name="Imamovic A."/>
            <person name="Ireland A."/>
            <person name="Larimer J."/>
            <person name="McCowan C."/>
            <person name="Murphy C."/>
            <person name="Pearson M."/>
            <person name="Poon T.W."/>
            <person name="Priest M."/>
            <person name="Roberts A."/>
            <person name="Saif S."/>
            <person name="Shea T."/>
            <person name="Sykes S."/>
            <person name="Wortman J."/>
            <person name="Nusbaum C."/>
            <person name="Birren B."/>
        </authorList>
    </citation>
    <scope>NUCLEOTIDE SEQUENCE [LARGE SCALE GENOMIC DNA]</scope>
    <source>
        <strain evidence="9">APO3</strain>
    </source>
</reference>
<evidence type="ECO:0000256" key="5">
    <source>
        <dbReference type="ARBA" id="ARBA00023288"/>
    </source>
</evidence>
<keyword evidence="4" id="KW-0143">Chaperone</keyword>
<evidence type="ECO:0000256" key="1">
    <source>
        <dbReference type="ARBA" id="ARBA00004635"/>
    </source>
</evidence>
<feature type="compositionally biased region" description="Basic and acidic residues" evidence="6">
    <location>
        <begin position="405"/>
        <end position="423"/>
    </location>
</feature>
<evidence type="ECO:0000256" key="3">
    <source>
        <dbReference type="ARBA" id="ARBA00023139"/>
    </source>
</evidence>
<dbReference type="Gene3D" id="1.10.287.110">
    <property type="entry name" value="DnaJ domain"/>
    <property type="match status" value="1"/>
</dbReference>
<dbReference type="AlphaFoldDB" id="W4G9Z4"/>
<dbReference type="SUPFAM" id="SSF46565">
    <property type="entry name" value="Chaperone J-domain"/>
    <property type="match status" value="1"/>
</dbReference>
<feature type="region of interest" description="Disordered" evidence="6">
    <location>
        <begin position="391"/>
        <end position="423"/>
    </location>
</feature>
<dbReference type="VEuPathDB" id="FungiDB:H257_09519"/>
<evidence type="ECO:0000256" key="4">
    <source>
        <dbReference type="ARBA" id="ARBA00023186"/>
    </source>
</evidence>
<dbReference type="OrthoDB" id="10250354at2759"/>
<name>W4G9Z4_APHAT</name>
<feature type="transmembrane region" description="Helical" evidence="7">
    <location>
        <begin position="106"/>
        <end position="126"/>
    </location>
</feature>
<dbReference type="STRING" id="112090.W4G9Z4"/>
<dbReference type="SMART" id="SM00271">
    <property type="entry name" value="DnaJ"/>
    <property type="match status" value="1"/>
</dbReference>
<dbReference type="GO" id="GO:0016020">
    <property type="term" value="C:membrane"/>
    <property type="evidence" value="ECO:0007669"/>
    <property type="project" value="UniProtKB-SubCell"/>
</dbReference>
<feature type="transmembrane region" description="Helical" evidence="7">
    <location>
        <begin position="230"/>
        <end position="251"/>
    </location>
</feature>
<dbReference type="PROSITE" id="PS00636">
    <property type="entry name" value="DNAJ_1"/>
    <property type="match status" value="1"/>
</dbReference>
<evidence type="ECO:0000256" key="6">
    <source>
        <dbReference type="SAM" id="MobiDB-lite"/>
    </source>
</evidence>